<evidence type="ECO:0000313" key="4">
    <source>
        <dbReference type="Proteomes" id="UP000198583"/>
    </source>
</evidence>
<accession>A0A1I6DID2</accession>
<keyword evidence="2" id="KW-0732">Signal</keyword>
<gene>
    <name evidence="3" type="ORF">SAMN04488564_102722</name>
</gene>
<keyword evidence="4" id="KW-1185">Reference proteome</keyword>
<feature type="compositionally biased region" description="Low complexity" evidence="1">
    <location>
        <begin position="33"/>
        <end position="70"/>
    </location>
</feature>
<evidence type="ECO:0000256" key="1">
    <source>
        <dbReference type="SAM" id="MobiDB-lite"/>
    </source>
</evidence>
<dbReference type="STRING" id="84724.SAMN04488564_102722"/>
<evidence type="ECO:0008006" key="5">
    <source>
        <dbReference type="Google" id="ProtNLM"/>
    </source>
</evidence>
<dbReference type="EMBL" id="FOYL01000002">
    <property type="protein sequence ID" value="SFR05215.1"/>
    <property type="molecule type" value="Genomic_DNA"/>
</dbReference>
<dbReference type="AlphaFoldDB" id="A0A1I6DID2"/>
<organism evidence="3 4">
    <name type="scientific">Lentzea waywayandensis</name>
    <dbReference type="NCBI Taxonomy" id="84724"/>
    <lineage>
        <taxon>Bacteria</taxon>
        <taxon>Bacillati</taxon>
        <taxon>Actinomycetota</taxon>
        <taxon>Actinomycetes</taxon>
        <taxon>Pseudonocardiales</taxon>
        <taxon>Pseudonocardiaceae</taxon>
        <taxon>Lentzea</taxon>
    </lineage>
</organism>
<dbReference type="OrthoDB" id="9968176at2"/>
<feature type="signal peptide" evidence="2">
    <location>
        <begin position="1"/>
        <end position="19"/>
    </location>
</feature>
<dbReference type="Proteomes" id="UP000198583">
    <property type="component" value="Unassembled WGS sequence"/>
</dbReference>
<feature type="region of interest" description="Disordered" evidence="1">
    <location>
        <begin position="17"/>
        <end position="81"/>
    </location>
</feature>
<reference evidence="4" key="1">
    <citation type="submission" date="2016-10" db="EMBL/GenBank/DDBJ databases">
        <authorList>
            <person name="Varghese N."/>
            <person name="Submissions S."/>
        </authorList>
    </citation>
    <scope>NUCLEOTIDE SEQUENCE [LARGE SCALE GENOMIC DNA]</scope>
    <source>
        <strain evidence="4">DSM 44232</strain>
    </source>
</reference>
<name>A0A1I6DID2_9PSEU</name>
<sequence>MNRRTVICLLAAATLAACGQPPSPGTSEPVPRTEVTTTAEIPTTGTDPATTTTTTSPRTPPRTTTTTTKPTPTPKSPDRWVLPSGLRGSIEEQDGQYFPEVWERFEEEVAKICPGDAPCVGHAEVIDPSSDDTRDCYIVDGGISVPDPLYRGGKITFRITNDLCSGS</sequence>
<evidence type="ECO:0000313" key="3">
    <source>
        <dbReference type="EMBL" id="SFR05215.1"/>
    </source>
</evidence>
<protein>
    <recommendedName>
        <fullName evidence="5">Subtilisin inhibitor-like</fullName>
    </recommendedName>
</protein>
<proteinExistence type="predicted"/>
<feature type="chain" id="PRO_5038359928" description="Subtilisin inhibitor-like" evidence="2">
    <location>
        <begin position="20"/>
        <end position="167"/>
    </location>
</feature>
<evidence type="ECO:0000256" key="2">
    <source>
        <dbReference type="SAM" id="SignalP"/>
    </source>
</evidence>
<dbReference type="PROSITE" id="PS51257">
    <property type="entry name" value="PROKAR_LIPOPROTEIN"/>
    <property type="match status" value="1"/>
</dbReference>